<keyword evidence="3" id="KW-1185">Reference proteome</keyword>
<keyword evidence="1" id="KW-1133">Transmembrane helix</keyword>
<keyword evidence="1" id="KW-0812">Transmembrane</keyword>
<evidence type="ECO:0000313" key="2">
    <source>
        <dbReference type="EMBL" id="GAA4432157.1"/>
    </source>
</evidence>
<organism evidence="2 3">
    <name type="scientific">Georgenia halophila</name>
    <dbReference type="NCBI Taxonomy" id="620889"/>
    <lineage>
        <taxon>Bacteria</taxon>
        <taxon>Bacillati</taxon>
        <taxon>Actinomycetota</taxon>
        <taxon>Actinomycetes</taxon>
        <taxon>Micrococcales</taxon>
        <taxon>Bogoriellaceae</taxon>
        <taxon>Georgenia</taxon>
    </lineage>
</organism>
<evidence type="ECO:0000256" key="1">
    <source>
        <dbReference type="SAM" id="Phobius"/>
    </source>
</evidence>
<dbReference type="EMBL" id="BAABGN010000013">
    <property type="protein sequence ID" value="GAA4432157.1"/>
    <property type="molecule type" value="Genomic_DNA"/>
</dbReference>
<keyword evidence="1" id="KW-0472">Membrane</keyword>
<protein>
    <submittedName>
        <fullName evidence="2">Uncharacterized protein</fullName>
    </submittedName>
</protein>
<gene>
    <name evidence="2" type="ORF">GCM10023169_37620</name>
</gene>
<sequence length="150" mass="16204">MGELPKEVRDRIRASALWLVTGVLTIGALLLLYTVFIGFDRLRDAPVSRVAPMGEGGTDLVVEYIGGSDGCGDPYQVAVEEQDGDEVVLLAEVIVREATRHDKACPDVGVRMIDTVRLSEPLGDRTVRDASRLDAEVEVVENVAALVGQE</sequence>
<name>A0ABP8LMI6_9MICO</name>
<reference evidence="3" key="1">
    <citation type="journal article" date="2019" name="Int. J. Syst. Evol. Microbiol.">
        <title>The Global Catalogue of Microorganisms (GCM) 10K type strain sequencing project: providing services to taxonomists for standard genome sequencing and annotation.</title>
        <authorList>
            <consortium name="The Broad Institute Genomics Platform"/>
            <consortium name="The Broad Institute Genome Sequencing Center for Infectious Disease"/>
            <person name="Wu L."/>
            <person name="Ma J."/>
        </authorList>
    </citation>
    <scope>NUCLEOTIDE SEQUENCE [LARGE SCALE GENOMIC DNA]</scope>
    <source>
        <strain evidence="3">JCM 17810</strain>
    </source>
</reference>
<proteinExistence type="predicted"/>
<dbReference type="RefSeq" id="WP_345218396.1">
    <property type="nucleotide sequence ID" value="NZ_BAABGN010000013.1"/>
</dbReference>
<dbReference type="Proteomes" id="UP001500622">
    <property type="component" value="Unassembled WGS sequence"/>
</dbReference>
<evidence type="ECO:0000313" key="3">
    <source>
        <dbReference type="Proteomes" id="UP001500622"/>
    </source>
</evidence>
<accession>A0ABP8LMI6</accession>
<comment type="caution">
    <text evidence="2">The sequence shown here is derived from an EMBL/GenBank/DDBJ whole genome shotgun (WGS) entry which is preliminary data.</text>
</comment>
<feature type="transmembrane region" description="Helical" evidence="1">
    <location>
        <begin position="16"/>
        <end position="39"/>
    </location>
</feature>